<dbReference type="SUPFAM" id="SSF54427">
    <property type="entry name" value="NTF2-like"/>
    <property type="match status" value="1"/>
</dbReference>
<keyword evidence="3" id="KW-1185">Reference proteome</keyword>
<accession>A0A6A5TST7</accession>
<gene>
    <name evidence="2" type="ORF">CC80DRAFT_594842</name>
</gene>
<feature type="domain" description="SnoaL-like" evidence="1">
    <location>
        <begin position="20"/>
        <end position="120"/>
    </location>
</feature>
<dbReference type="Proteomes" id="UP000800035">
    <property type="component" value="Unassembled WGS sequence"/>
</dbReference>
<name>A0A6A5TST7_9PLEO</name>
<dbReference type="OrthoDB" id="4540712at2759"/>
<dbReference type="EMBL" id="ML976997">
    <property type="protein sequence ID" value="KAF1954799.1"/>
    <property type="molecule type" value="Genomic_DNA"/>
</dbReference>
<dbReference type="Pfam" id="PF12680">
    <property type="entry name" value="SnoaL_2"/>
    <property type="match status" value="1"/>
</dbReference>
<evidence type="ECO:0000313" key="3">
    <source>
        <dbReference type="Proteomes" id="UP000800035"/>
    </source>
</evidence>
<dbReference type="Gene3D" id="3.10.450.50">
    <property type="match status" value="1"/>
</dbReference>
<dbReference type="InterPro" id="IPR032710">
    <property type="entry name" value="NTF2-like_dom_sf"/>
</dbReference>
<reference evidence="2" key="1">
    <citation type="journal article" date="2020" name="Stud. Mycol.">
        <title>101 Dothideomycetes genomes: a test case for predicting lifestyles and emergence of pathogens.</title>
        <authorList>
            <person name="Haridas S."/>
            <person name="Albert R."/>
            <person name="Binder M."/>
            <person name="Bloem J."/>
            <person name="Labutti K."/>
            <person name="Salamov A."/>
            <person name="Andreopoulos B."/>
            <person name="Baker S."/>
            <person name="Barry K."/>
            <person name="Bills G."/>
            <person name="Bluhm B."/>
            <person name="Cannon C."/>
            <person name="Castanera R."/>
            <person name="Culley D."/>
            <person name="Daum C."/>
            <person name="Ezra D."/>
            <person name="Gonzalez J."/>
            <person name="Henrissat B."/>
            <person name="Kuo A."/>
            <person name="Liang C."/>
            <person name="Lipzen A."/>
            <person name="Lutzoni F."/>
            <person name="Magnuson J."/>
            <person name="Mondo S."/>
            <person name="Nolan M."/>
            <person name="Ohm R."/>
            <person name="Pangilinan J."/>
            <person name="Park H.-J."/>
            <person name="Ramirez L."/>
            <person name="Alfaro M."/>
            <person name="Sun H."/>
            <person name="Tritt A."/>
            <person name="Yoshinaga Y."/>
            <person name="Zwiers L.-H."/>
            <person name="Turgeon B."/>
            <person name="Goodwin S."/>
            <person name="Spatafora J."/>
            <person name="Crous P."/>
            <person name="Grigoriev I."/>
        </authorList>
    </citation>
    <scope>NUCLEOTIDE SEQUENCE</scope>
    <source>
        <strain evidence="2">CBS 675.92</strain>
    </source>
</reference>
<evidence type="ECO:0000313" key="2">
    <source>
        <dbReference type="EMBL" id="KAF1954799.1"/>
    </source>
</evidence>
<dbReference type="InterPro" id="IPR037401">
    <property type="entry name" value="SnoaL-like"/>
</dbReference>
<proteinExistence type="predicted"/>
<protein>
    <recommendedName>
        <fullName evidence="1">SnoaL-like domain-containing protein</fullName>
    </recommendedName>
</protein>
<sequence>MQSQETIQALIEARLASLREASEKRDVDALMSWHAKDAVFTDVVNGISREGIDAIREFYTQAYSAMPTFRIIEPQTTGFTPEFGASEMRCEGEVVIDLPHAGLKAGETLRLVGVSLFWWRWEGDGAEWDGSLSDEAVRGWKIVQERSYYNFTNKGSQ</sequence>
<organism evidence="2 3">
    <name type="scientific">Byssothecium circinans</name>
    <dbReference type="NCBI Taxonomy" id="147558"/>
    <lineage>
        <taxon>Eukaryota</taxon>
        <taxon>Fungi</taxon>
        <taxon>Dikarya</taxon>
        <taxon>Ascomycota</taxon>
        <taxon>Pezizomycotina</taxon>
        <taxon>Dothideomycetes</taxon>
        <taxon>Pleosporomycetidae</taxon>
        <taxon>Pleosporales</taxon>
        <taxon>Massarineae</taxon>
        <taxon>Massarinaceae</taxon>
        <taxon>Byssothecium</taxon>
    </lineage>
</organism>
<evidence type="ECO:0000259" key="1">
    <source>
        <dbReference type="Pfam" id="PF12680"/>
    </source>
</evidence>
<dbReference type="AlphaFoldDB" id="A0A6A5TST7"/>